<sequence>MESEYVACSAVVQEAVWLRRFLQRLDIVASAMDPVTIYSDSMAALAYAKDSKYHGKTKHIEIKYHYIRDMVAKKEVFLEHISTKNMLADPLTKPIARDPFHGHIKGLREAGCEFSQTLKESGLMKNSSQALGTTGLRFVRWKYQDAFMTYAPLRMEEKSTATCDHTTCARNDHKIGRQRLGDYFFGMLPIAMDYSALRDMTGRSVEPKLSGIRAKGRQSDNTSQSSVCVQNSCRLWESRA</sequence>
<name>A0A2N9FF41_FAGSY</name>
<gene>
    <name evidence="1" type="ORF">FSB_LOCUS13724</name>
</gene>
<evidence type="ECO:0000313" key="1">
    <source>
        <dbReference type="EMBL" id="SPC85842.1"/>
    </source>
</evidence>
<reference evidence="1" key="1">
    <citation type="submission" date="2018-02" db="EMBL/GenBank/DDBJ databases">
        <authorList>
            <person name="Cohen D.B."/>
            <person name="Kent A.D."/>
        </authorList>
    </citation>
    <scope>NUCLEOTIDE SEQUENCE</scope>
</reference>
<organism evidence="1">
    <name type="scientific">Fagus sylvatica</name>
    <name type="common">Beechnut</name>
    <dbReference type="NCBI Taxonomy" id="28930"/>
    <lineage>
        <taxon>Eukaryota</taxon>
        <taxon>Viridiplantae</taxon>
        <taxon>Streptophyta</taxon>
        <taxon>Embryophyta</taxon>
        <taxon>Tracheophyta</taxon>
        <taxon>Spermatophyta</taxon>
        <taxon>Magnoliopsida</taxon>
        <taxon>eudicotyledons</taxon>
        <taxon>Gunneridae</taxon>
        <taxon>Pentapetalae</taxon>
        <taxon>rosids</taxon>
        <taxon>fabids</taxon>
        <taxon>Fagales</taxon>
        <taxon>Fagaceae</taxon>
        <taxon>Fagus</taxon>
    </lineage>
</organism>
<proteinExistence type="predicted"/>
<protein>
    <recommendedName>
        <fullName evidence="2">Reverse transcriptase Ty1/copia-type domain-containing protein</fullName>
    </recommendedName>
</protein>
<dbReference type="EMBL" id="OIVN01000805">
    <property type="protein sequence ID" value="SPC85842.1"/>
    <property type="molecule type" value="Genomic_DNA"/>
</dbReference>
<accession>A0A2N9FF41</accession>
<evidence type="ECO:0008006" key="2">
    <source>
        <dbReference type="Google" id="ProtNLM"/>
    </source>
</evidence>
<dbReference type="CDD" id="cd09272">
    <property type="entry name" value="RNase_HI_RT_Ty1"/>
    <property type="match status" value="1"/>
</dbReference>
<dbReference type="AlphaFoldDB" id="A0A2N9FF41"/>